<dbReference type="SUPFAM" id="SSF50677">
    <property type="entry name" value="ValRS/IleRS/LeuRS editing domain"/>
    <property type="match status" value="1"/>
</dbReference>
<dbReference type="GO" id="GO:0006429">
    <property type="term" value="P:leucyl-tRNA aminoacylation"/>
    <property type="evidence" value="ECO:0007669"/>
    <property type="project" value="InterPro"/>
</dbReference>
<dbReference type="HAMAP" id="MF_00049_B">
    <property type="entry name" value="Leu_tRNA_synth_B"/>
    <property type="match status" value="1"/>
</dbReference>
<evidence type="ECO:0000256" key="11">
    <source>
        <dbReference type="SAM" id="SignalP"/>
    </source>
</evidence>
<dbReference type="GO" id="GO:0005739">
    <property type="term" value="C:mitochondrion"/>
    <property type="evidence" value="ECO:0007669"/>
    <property type="project" value="UniProtKB-ARBA"/>
</dbReference>
<evidence type="ECO:0000256" key="4">
    <source>
        <dbReference type="ARBA" id="ARBA00022741"/>
    </source>
</evidence>
<evidence type="ECO:0000256" key="3">
    <source>
        <dbReference type="ARBA" id="ARBA00022598"/>
    </source>
</evidence>
<evidence type="ECO:0000256" key="5">
    <source>
        <dbReference type="ARBA" id="ARBA00022840"/>
    </source>
</evidence>
<dbReference type="InterPro" id="IPR025709">
    <property type="entry name" value="Leu_tRNA-synth_edit"/>
</dbReference>
<dbReference type="Gene3D" id="1.10.730.10">
    <property type="entry name" value="Isoleucyl-tRNA Synthetase, Domain 1"/>
    <property type="match status" value="1"/>
</dbReference>
<feature type="region of interest" description="Disordered" evidence="10">
    <location>
        <begin position="48"/>
        <end position="71"/>
    </location>
</feature>
<feature type="domain" description="Methionyl/Leucyl tRNA synthetase" evidence="14">
    <location>
        <begin position="185"/>
        <end position="309"/>
    </location>
</feature>
<dbReference type="NCBIfam" id="TIGR00396">
    <property type="entry name" value="leuS_bact"/>
    <property type="match status" value="1"/>
</dbReference>
<protein>
    <recommendedName>
        <fullName evidence="2">leucine--tRNA ligase</fullName>
        <ecNumber evidence="2">6.1.1.4</ecNumber>
    </recommendedName>
</protein>
<keyword evidence="11" id="KW-0732">Signal</keyword>
<reference evidence="16 17" key="1">
    <citation type="journal article" date="2022" name="Nat. Plants">
        <title>Genomes of leafy and leafless Platanthera orchids illuminate the evolution of mycoheterotrophy.</title>
        <authorList>
            <person name="Li M.H."/>
            <person name="Liu K.W."/>
            <person name="Li Z."/>
            <person name="Lu H.C."/>
            <person name="Ye Q.L."/>
            <person name="Zhang D."/>
            <person name="Wang J.Y."/>
            <person name="Li Y.F."/>
            <person name="Zhong Z.M."/>
            <person name="Liu X."/>
            <person name="Yu X."/>
            <person name="Liu D.K."/>
            <person name="Tu X.D."/>
            <person name="Liu B."/>
            <person name="Hao Y."/>
            <person name="Liao X.Y."/>
            <person name="Jiang Y.T."/>
            <person name="Sun W.H."/>
            <person name="Chen J."/>
            <person name="Chen Y.Q."/>
            <person name="Ai Y."/>
            <person name="Zhai J.W."/>
            <person name="Wu S.S."/>
            <person name="Zhou Z."/>
            <person name="Hsiao Y.Y."/>
            <person name="Wu W.L."/>
            <person name="Chen Y.Y."/>
            <person name="Lin Y.F."/>
            <person name="Hsu J.L."/>
            <person name="Li C.Y."/>
            <person name="Wang Z.W."/>
            <person name="Zhao X."/>
            <person name="Zhong W.Y."/>
            <person name="Ma X.K."/>
            <person name="Ma L."/>
            <person name="Huang J."/>
            <person name="Chen G.Z."/>
            <person name="Huang M.Z."/>
            <person name="Huang L."/>
            <person name="Peng D.H."/>
            <person name="Luo Y.B."/>
            <person name="Zou S.Q."/>
            <person name="Chen S.P."/>
            <person name="Lan S."/>
            <person name="Tsai W.C."/>
            <person name="Van de Peer Y."/>
            <person name="Liu Z.J."/>
        </authorList>
    </citation>
    <scope>NUCLEOTIDE SEQUENCE [LARGE SCALE GENOMIC DNA]</scope>
    <source>
        <strain evidence="16">Lor287</strain>
    </source>
</reference>
<gene>
    <name evidence="16" type="ORF">KSP39_PZI024064</name>
</gene>
<dbReference type="InterPro" id="IPR002302">
    <property type="entry name" value="Leu-tRNA-ligase"/>
</dbReference>
<dbReference type="Gene3D" id="3.90.740.10">
    <property type="entry name" value="Valyl/Leucyl/Isoleucyl-tRNA synthetase, editing domain"/>
    <property type="match status" value="1"/>
</dbReference>
<dbReference type="InterPro" id="IPR009080">
    <property type="entry name" value="tRNAsynth_Ia_anticodon-bd"/>
</dbReference>
<evidence type="ECO:0000313" key="16">
    <source>
        <dbReference type="EMBL" id="KAK8914532.1"/>
    </source>
</evidence>
<comment type="caution">
    <text evidence="16">The sequence shown here is derived from an EMBL/GenBank/DDBJ whole genome shotgun (WGS) entry which is preliminary data.</text>
</comment>
<dbReference type="GO" id="GO:0002161">
    <property type="term" value="F:aminoacyl-tRNA deacylase activity"/>
    <property type="evidence" value="ECO:0007669"/>
    <property type="project" value="InterPro"/>
</dbReference>
<evidence type="ECO:0000313" key="17">
    <source>
        <dbReference type="Proteomes" id="UP001418222"/>
    </source>
</evidence>
<dbReference type="PANTHER" id="PTHR43740">
    <property type="entry name" value="LEUCYL-TRNA SYNTHETASE"/>
    <property type="match status" value="1"/>
</dbReference>
<proteinExistence type="inferred from homology"/>
<keyword evidence="5 9" id="KW-0067">ATP-binding</keyword>
<feature type="compositionally biased region" description="Low complexity" evidence="10">
    <location>
        <begin position="49"/>
        <end position="59"/>
    </location>
</feature>
<evidence type="ECO:0000256" key="10">
    <source>
        <dbReference type="SAM" id="MobiDB-lite"/>
    </source>
</evidence>
<dbReference type="SUPFAM" id="SSF52374">
    <property type="entry name" value="Nucleotidylyl transferase"/>
    <property type="match status" value="1"/>
</dbReference>
<dbReference type="EMBL" id="JBBWWQ010000021">
    <property type="protein sequence ID" value="KAK8914532.1"/>
    <property type="molecule type" value="Genomic_DNA"/>
</dbReference>
<organism evidence="16 17">
    <name type="scientific">Platanthera zijinensis</name>
    <dbReference type="NCBI Taxonomy" id="2320716"/>
    <lineage>
        <taxon>Eukaryota</taxon>
        <taxon>Viridiplantae</taxon>
        <taxon>Streptophyta</taxon>
        <taxon>Embryophyta</taxon>
        <taxon>Tracheophyta</taxon>
        <taxon>Spermatophyta</taxon>
        <taxon>Magnoliopsida</taxon>
        <taxon>Liliopsida</taxon>
        <taxon>Asparagales</taxon>
        <taxon>Orchidaceae</taxon>
        <taxon>Orchidoideae</taxon>
        <taxon>Orchideae</taxon>
        <taxon>Orchidinae</taxon>
        <taxon>Platanthera</taxon>
    </lineage>
</organism>
<evidence type="ECO:0000259" key="12">
    <source>
        <dbReference type="Pfam" id="PF00133"/>
    </source>
</evidence>
<evidence type="ECO:0000259" key="15">
    <source>
        <dbReference type="Pfam" id="PF13603"/>
    </source>
</evidence>
<evidence type="ECO:0000256" key="6">
    <source>
        <dbReference type="ARBA" id="ARBA00022917"/>
    </source>
</evidence>
<dbReference type="Pfam" id="PF00133">
    <property type="entry name" value="tRNA-synt_1"/>
    <property type="match status" value="1"/>
</dbReference>
<dbReference type="InterPro" id="IPR015413">
    <property type="entry name" value="Methionyl/Leucyl_tRNA_Synth"/>
</dbReference>
<accession>A0AAP0AUF5</accession>
<evidence type="ECO:0000256" key="1">
    <source>
        <dbReference type="ARBA" id="ARBA00005594"/>
    </source>
</evidence>
<dbReference type="GO" id="GO:0005829">
    <property type="term" value="C:cytosol"/>
    <property type="evidence" value="ECO:0007669"/>
    <property type="project" value="TreeGrafter"/>
</dbReference>
<feature type="chain" id="PRO_5042961632" description="leucine--tRNA ligase" evidence="11">
    <location>
        <begin position="26"/>
        <end position="1024"/>
    </location>
</feature>
<keyword evidence="7 9" id="KW-0030">Aminoacyl-tRNA synthetase</keyword>
<dbReference type="FunFam" id="3.40.50.620:FF:000077">
    <property type="entry name" value="Leucine--tRNA ligase"/>
    <property type="match status" value="1"/>
</dbReference>
<dbReference type="PANTHER" id="PTHR43740:SF2">
    <property type="entry name" value="LEUCINE--TRNA LIGASE, MITOCHONDRIAL"/>
    <property type="match status" value="1"/>
</dbReference>
<evidence type="ECO:0000259" key="13">
    <source>
        <dbReference type="Pfam" id="PF08264"/>
    </source>
</evidence>
<dbReference type="InterPro" id="IPR009008">
    <property type="entry name" value="Val/Leu/Ile-tRNA-synth_edit"/>
</dbReference>
<dbReference type="GO" id="GO:0005524">
    <property type="term" value="F:ATP binding"/>
    <property type="evidence" value="ECO:0007669"/>
    <property type="project" value="UniProtKB-KW"/>
</dbReference>
<keyword evidence="4 9" id="KW-0547">Nucleotide-binding</keyword>
<dbReference type="PRINTS" id="PR00985">
    <property type="entry name" value="TRNASYNTHLEU"/>
</dbReference>
<dbReference type="Pfam" id="PF09334">
    <property type="entry name" value="tRNA-synt_1g"/>
    <property type="match status" value="1"/>
</dbReference>
<evidence type="ECO:0000256" key="9">
    <source>
        <dbReference type="RuleBase" id="RU363039"/>
    </source>
</evidence>
<dbReference type="SUPFAM" id="SSF47323">
    <property type="entry name" value="Anticodon-binding domain of a subclass of class I aminoacyl-tRNA synthetases"/>
    <property type="match status" value="1"/>
</dbReference>
<dbReference type="InterPro" id="IPR013155">
    <property type="entry name" value="M/V/L/I-tRNA-synth_anticd-bd"/>
</dbReference>
<comment type="catalytic activity">
    <reaction evidence="8">
        <text>tRNA(Leu) + L-leucine + ATP = L-leucyl-tRNA(Leu) + AMP + diphosphate</text>
        <dbReference type="Rhea" id="RHEA:11688"/>
        <dbReference type="Rhea" id="RHEA-COMP:9613"/>
        <dbReference type="Rhea" id="RHEA-COMP:9622"/>
        <dbReference type="ChEBI" id="CHEBI:30616"/>
        <dbReference type="ChEBI" id="CHEBI:33019"/>
        <dbReference type="ChEBI" id="CHEBI:57427"/>
        <dbReference type="ChEBI" id="CHEBI:78442"/>
        <dbReference type="ChEBI" id="CHEBI:78494"/>
        <dbReference type="ChEBI" id="CHEBI:456215"/>
        <dbReference type="EC" id="6.1.1.4"/>
    </reaction>
</comment>
<evidence type="ECO:0000256" key="7">
    <source>
        <dbReference type="ARBA" id="ARBA00023146"/>
    </source>
</evidence>
<name>A0AAP0AUF5_9ASPA</name>
<dbReference type="Proteomes" id="UP001418222">
    <property type="component" value="Unassembled WGS sequence"/>
</dbReference>
<feature type="domain" description="Aminoacyl-tRNA synthetase class Ia" evidence="12">
    <location>
        <begin position="783"/>
        <end position="812"/>
    </location>
</feature>
<dbReference type="GO" id="GO:0004823">
    <property type="term" value="F:leucine-tRNA ligase activity"/>
    <property type="evidence" value="ECO:0007669"/>
    <property type="project" value="UniProtKB-EC"/>
</dbReference>
<dbReference type="FunFam" id="3.40.50.620:FF:000056">
    <property type="entry name" value="Leucine--tRNA ligase"/>
    <property type="match status" value="1"/>
</dbReference>
<dbReference type="Gene3D" id="3.40.50.620">
    <property type="entry name" value="HUPs"/>
    <property type="match status" value="2"/>
</dbReference>
<dbReference type="FunFam" id="1.10.730.10:FF:000011">
    <property type="entry name" value="Leucine--tRNA ligase chloroplastic/mitochondrial"/>
    <property type="match status" value="1"/>
</dbReference>
<dbReference type="EC" id="6.1.1.4" evidence="2"/>
<dbReference type="InterPro" id="IPR014729">
    <property type="entry name" value="Rossmann-like_a/b/a_fold"/>
</dbReference>
<dbReference type="Pfam" id="PF13603">
    <property type="entry name" value="tRNA-synt_1_2"/>
    <property type="match status" value="1"/>
</dbReference>
<feature type="domain" description="Methionyl/Valyl/Leucyl/Isoleucyl-tRNA synthetase anticodon-binding" evidence="13">
    <location>
        <begin position="868"/>
        <end position="974"/>
    </location>
</feature>
<dbReference type="FunFam" id="3.90.740.10:FF:000049">
    <property type="entry name" value="Os01g0120300 protein"/>
    <property type="match status" value="1"/>
</dbReference>
<comment type="similarity">
    <text evidence="1 9">Belongs to the class-I aminoacyl-tRNA synthetase family.</text>
</comment>
<dbReference type="CDD" id="cd07958">
    <property type="entry name" value="Anticodon_Ia_Leu_BEm"/>
    <property type="match status" value="1"/>
</dbReference>
<feature type="signal peptide" evidence="11">
    <location>
        <begin position="1"/>
        <end position="25"/>
    </location>
</feature>
<keyword evidence="6 9" id="KW-0648">Protein biosynthesis</keyword>
<evidence type="ECO:0000256" key="8">
    <source>
        <dbReference type="ARBA" id="ARBA00047469"/>
    </source>
</evidence>
<evidence type="ECO:0000259" key="14">
    <source>
        <dbReference type="Pfam" id="PF09334"/>
    </source>
</evidence>
<dbReference type="InterPro" id="IPR002300">
    <property type="entry name" value="aa-tRNA-synth_Ia"/>
</dbReference>
<dbReference type="AlphaFoldDB" id="A0AAP0AUF5"/>
<feature type="domain" description="Leucyl-tRNA synthetase editing" evidence="15">
    <location>
        <begin position="358"/>
        <end position="548"/>
    </location>
</feature>
<keyword evidence="17" id="KW-1185">Reference proteome</keyword>
<dbReference type="Pfam" id="PF08264">
    <property type="entry name" value="Anticodon_1"/>
    <property type="match status" value="1"/>
</dbReference>
<sequence>MSSIILLVTSTRCLFFLSATPFCDSVYVQVYLKSPQCIMSEQAYGNLGSSPATTPTSTKRPPPTSSSAGFPPVPNELSIEPCRPCQILSSTSDKRRIAVFRSPETSPPPLTAPSTTTTYSGNLIPPVQSSRRDATLPDFFPLSYILHLEWKRRKERFSRIQGVVDRCCWIVEAVVLTRHYIIGAGLHVGHPLGYTATDILSRYKRMKGFNVLHPMGWDAFGLPAEQYAIETGTHPKVTTTQNIKRFHSQLKSLGFSYDWDREISTTEPEYYKWTQWIFLQLLKKGLAYQAEVPVNWCPALGTVLANEEVVNGVSERGGHPVIRKPMRQWMLKITAYADRLLEDLEELEWPESIKEMQRNWIGRSEGAELEFSLLDLDGCELDVKLSVYTTRPDTIFGVTYLVAAPENSLLSSLISKEQLKHVEKYTEMAARKSELERTDLQKEKTGVFSGLYAKNPVNGEAIPIWIADYVLGSYGTGAIMAVPAHDPRDHEFALKYDISITKVVSPFEESYLFDGPYTGDGFTINSSNQLSGLDINGLSCKEAASKVIIWLESSGHGKKKVNYKLRDWLFARQRYWGEPFPVVYLDDTDEIVPLPESELPVILPELDDFTPTSTGEPPLTKATSWVRTIDPISHKPARRETNTMPQWAGSCWYYLRFMDPNNSTALVDKSKERYWGPVDIYVGGAEHSVLHLLYARFWHKVLYDIDVVSTKEPFHCLINQGLILGEIEYTAYKDKDGRLISADSDYNPGDHMHEKISTEKVIKVGDYHVLKDNPNIRLTARAYKMSKSRGNVVNPDDVVSEYGADSLRLYEMFMGPLRDSKTWSTSGIEGVHRFLARTWRLIVGAPLSTGLYKNGTVVTEDEPTVAQLQSLHRCIVKVSEEIQETRFNTGISAMMEFINAAFKWERLPKSVIEPFVLLLSPYAPHMAEELWSRLGHFNSLAYEQFPEPLSEYLRESKIVLPVQINGRTRATIMVDEECSEAEAFGLASANEKLSKHLFGKTIKKLIYVPRRILNVILETEKASS</sequence>
<feature type="region of interest" description="Disordered" evidence="10">
    <location>
        <begin position="100"/>
        <end position="126"/>
    </location>
</feature>
<evidence type="ECO:0000256" key="2">
    <source>
        <dbReference type="ARBA" id="ARBA00013164"/>
    </source>
</evidence>
<keyword evidence="3 9" id="KW-0436">Ligase</keyword>